<evidence type="ECO:0000313" key="2">
    <source>
        <dbReference type="Proteomes" id="UP001497453"/>
    </source>
</evidence>
<dbReference type="Proteomes" id="UP001497453">
    <property type="component" value="Chromosome 8"/>
</dbReference>
<proteinExistence type="predicted"/>
<reference evidence="2" key="1">
    <citation type="submission" date="2024-04" db="EMBL/GenBank/DDBJ databases">
        <authorList>
            <person name="Shaw F."/>
            <person name="Minotto A."/>
        </authorList>
    </citation>
    <scope>NUCLEOTIDE SEQUENCE [LARGE SCALE GENOMIC DNA]</scope>
</reference>
<accession>A0ABP1E7P7</accession>
<protein>
    <submittedName>
        <fullName evidence="1">Uncharacterized protein</fullName>
    </submittedName>
</protein>
<keyword evidence="2" id="KW-1185">Reference proteome</keyword>
<evidence type="ECO:0000313" key="1">
    <source>
        <dbReference type="EMBL" id="CAL1714879.1"/>
    </source>
</evidence>
<name>A0ABP1E7P7_9APHY</name>
<organism evidence="1 2">
    <name type="scientific">Somion occarium</name>
    <dbReference type="NCBI Taxonomy" id="3059160"/>
    <lineage>
        <taxon>Eukaryota</taxon>
        <taxon>Fungi</taxon>
        <taxon>Dikarya</taxon>
        <taxon>Basidiomycota</taxon>
        <taxon>Agaricomycotina</taxon>
        <taxon>Agaricomycetes</taxon>
        <taxon>Polyporales</taxon>
        <taxon>Cerrenaceae</taxon>
        <taxon>Somion</taxon>
    </lineage>
</organism>
<sequence>MGLTIWLLYTQSASIDPSPFSSIARPGRTCLYFAPSLLPSNSLPLLLHLWCLFPPLETLPLPVEVTFPPSLPLPFPSPHSEPILLGRLPIPSTAAAAVSVSVSVSRARVRSLQKSARSDVLYSKIAPRRHLLPSTRLRAG</sequence>
<dbReference type="EMBL" id="OZ037951">
    <property type="protein sequence ID" value="CAL1714879.1"/>
    <property type="molecule type" value="Genomic_DNA"/>
</dbReference>
<gene>
    <name evidence="1" type="ORF">GFSPODELE1_LOCUS9963</name>
</gene>